<protein>
    <submittedName>
        <fullName evidence="1">Uncharacterized protein</fullName>
    </submittedName>
</protein>
<proteinExistence type="predicted"/>
<name>A0ACC5ZQJ5_9TELE</name>
<evidence type="ECO:0000313" key="2">
    <source>
        <dbReference type="Proteomes" id="UP000830395"/>
    </source>
</evidence>
<dbReference type="Proteomes" id="UP000830395">
    <property type="component" value="Chromosome 30"/>
</dbReference>
<evidence type="ECO:0000313" key="1">
    <source>
        <dbReference type="EMBL" id="MCJ8749872.1"/>
    </source>
</evidence>
<gene>
    <name evidence="1" type="ORF">PDJAM_G00192510</name>
</gene>
<reference evidence="1" key="1">
    <citation type="submission" date="2020-02" db="EMBL/GenBank/DDBJ databases">
        <title>Genome sequencing of the panga catfish, Pangasius djambal.</title>
        <authorList>
            <person name="Wen M."/>
            <person name="Zahm M."/>
            <person name="Roques C."/>
            <person name="Cabau C."/>
            <person name="Klopp C."/>
            <person name="Donnadieu C."/>
            <person name="Jouanno E."/>
            <person name="Avarre J.-C."/>
            <person name="Campet M."/>
            <person name="Ha T."/>
            <person name="Dugue R."/>
            <person name="Lampietro C."/>
            <person name="Louis A."/>
            <person name="Herpin A."/>
            <person name="Echchiki A."/>
            <person name="Berthelot C."/>
            <person name="Parey E."/>
            <person name="Roest-Crollius H."/>
            <person name="Braasch I."/>
            <person name="Postlethwait J.H."/>
            <person name="Bobe J."/>
            <person name="Montfort J."/>
            <person name="Bouchez O."/>
            <person name="Begum T."/>
            <person name="Schartl M."/>
            <person name="Gustiano R."/>
            <person name="Guiguen Y."/>
        </authorList>
    </citation>
    <scope>NUCLEOTIDE SEQUENCE</scope>
    <source>
        <strain evidence="1">Pdj_M5554</strain>
    </source>
</reference>
<keyword evidence="2" id="KW-1185">Reference proteome</keyword>
<sequence length="691" mass="78629">MNDPIPFSGSGATEEPEVIPDPAKQTDRVVKIAGISAAVLVFILLLLVAILLVKKRKLAKKRKDAAGNARQEMTHMVNAMDRSYAEQNTLHTEEPMTVTFMDSHSFNNRLPNDPLVPTAVLDENHAAAENSRLLDVPRFHCEGTESPYQTGQLHPAIRVADLLQHINLMKTSDSYGFKEEYEPVEDDPSSDYINANYIDGYQRPSHYIATQGPVHETVYDFWRMIWQEQSACIVMVTNLVEVGRVKCYKYWPDDAEVYGDFKVTFVEVEPLAEYVVRTFTLERRGFNEVREVKQFHFTGWPDHGVPYHATGLLSFIRRVKMSNPPTAGPIVVHCSAGAGRTGCYIVIDIMLDMAEREGVVDIYNCVKALRSRRINMVQTEEQYIFIHDAILEACLCGDTAIPVCEFKAAYYDMIRIDSQSNSSHLKDEFQTLNSVTPQPQPEDCSIALLPRNHEKNRFMSNLPPDRCLPFLITIDGESSNYINAALMDSYRQPAAFIVTQHPLPNTVKDFWRLVYDYGCTSIVMLNEIDLAQGCPQYWPEEGMLRYGPVQVERVSCSMDCDVISRLFRICNLTRPQEGYLMVRHFQYLGWAGLREVPASKRSFLKLILQVDKWQEECEEGEGRTVVHCLNGGGRSGVFSAITIVCEMIKRQNVVDVFHAVKSLRNSKPNMVDTPEQYRFCYDVALEYIENS</sequence>
<dbReference type="EMBL" id="CM041004">
    <property type="protein sequence ID" value="MCJ8749872.1"/>
    <property type="molecule type" value="Genomic_DNA"/>
</dbReference>
<comment type="caution">
    <text evidence="1">The sequence shown here is derived from an EMBL/GenBank/DDBJ whole genome shotgun (WGS) entry which is preliminary data.</text>
</comment>
<organism evidence="1 2">
    <name type="scientific">Pangasius djambal</name>
    <dbReference type="NCBI Taxonomy" id="1691987"/>
    <lineage>
        <taxon>Eukaryota</taxon>
        <taxon>Metazoa</taxon>
        <taxon>Chordata</taxon>
        <taxon>Craniata</taxon>
        <taxon>Vertebrata</taxon>
        <taxon>Euteleostomi</taxon>
        <taxon>Actinopterygii</taxon>
        <taxon>Neopterygii</taxon>
        <taxon>Teleostei</taxon>
        <taxon>Ostariophysi</taxon>
        <taxon>Siluriformes</taxon>
        <taxon>Pangasiidae</taxon>
        <taxon>Pangasius</taxon>
    </lineage>
</organism>
<accession>A0ACC5ZQJ5</accession>